<proteinExistence type="predicted"/>
<evidence type="ECO:0000313" key="1">
    <source>
        <dbReference type="EMBL" id="MCE5171542.1"/>
    </source>
</evidence>
<dbReference type="RefSeq" id="WP_019423799.1">
    <property type="nucleotide sequence ID" value="NZ_JAJNBZ010000018.1"/>
</dbReference>
<evidence type="ECO:0008006" key="3">
    <source>
        <dbReference type="Google" id="ProtNLM"/>
    </source>
</evidence>
<keyword evidence="2" id="KW-1185">Reference proteome</keyword>
<accession>A0ABS8YIZ0</accession>
<reference evidence="1 2" key="1">
    <citation type="submission" date="2021-11" db="EMBL/GenBank/DDBJ databases">
        <title>Draft genome sequence of Paenibacillus profundus YoMME, a new Gram-positive bacteria with exoelectrogenic properties.</title>
        <authorList>
            <person name="Hubenova Y."/>
            <person name="Hubenova E."/>
            <person name="Manasiev Y."/>
            <person name="Peykov S."/>
            <person name="Mitov M."/>
        </authorList>
    </citation>
    <scope>NUCLEOTIDE SEQUENCE [LARGE SCALE GENOMIC DNA]</scope>
    <source>
        <strain evidence="1 2">YoMME</strain>
    </source>
</reference>
<dbReference type="EMBL" id="JAJNBZ010000018">
    <property type="protein sequence ID" value="MCE5171542.1"/>
    <property type="molecule type" value="Genomic_DNA"/>
</dbReference>
<comment type="caution">
    <text evidence="1">The sequence shown here is derived from an EMBL/GenBank/DDBJ whole genome shotgun (WGS) entry which is preliminary data.</text>
</comment>
<organism evidence="1 2">
    <name type="scientific">Paenibacillus profundus</name>
    <dbReference type="NCBI Taxonomy" id="1173085"/>
    <lineage>
        <taxon>Bacteria</taxon>
        <taxon>Bacillati</taxon>
        <taxon>Bacillota</taxon>
        <taxon>Bacilli</taxon>
        <taxon>Bacillales</taxon>
        <taxon>Paenibacillaceae</taxon>
        <taxon>Paenibacillus</taxon>
    </lineage>
</organism>
<dbReference type="Proteomes" id="UP001199916">
    <property type="component" value="Unassembled WGS sequence"/>
</dbReference>
<gene>
    <name evidence="1" type="ORF">LQV63_19765</name>
</gene>
<sequence>MVKLNRIIFVEYRIAPELRETYLSLVKRQLQSHTNAVLYEGTDQPNVFVEQWLNTSHEDYVRMKKLRLEESSEWDEITACIPGGRGKLHIWEFEELNKHCE</sequence>
<name>A0ABS8YIZ0_9BACL</name>
<evidence type="ECO:0000313" key="2">
    <source>
        <dbReference type="Proteomes" id="UP001199916"/>
    </source>
</evidence>
<protein>
    <recommendedName>
        <fullName evidence="3">NIPSNAP domain-containing protein</fullName>
    </recommendedName>
</protein>